<evidence type="ECO:0000313" key="6">
    <source>
        <dbReference type="Proteomes" id="UP000254291"/>
    </source>
</evidence>
<keyword evidence="2" id="KW-0238">DNA-binding</keyword>
<accession>A0A378SKD7</accession>
<keyword evidence="3" id="KW-0804">Transcription</keyword>
<protein>
    <submittedName>
        <fullName evidence="5">HxlR family transcriptional regulator</fullName>
    </submittedName>
</protein>
<dbReference type="Gene3D" id="1.10.10.10">
    <property type="entry name" value="Winged helix-like DNA-binding domain superfamily/Winged helix DNA-binding domain"/>
    <property type="match status" value="1"/>
</dbReference>
<dbReference type="InterPro" id="IPR002577">
    <property type="entry name" value="HTH_HxlR"/>
</dbReference>
<dbReference type="AlphaFoldDB" id="A0A378SKD7"/>
<dbReference type="SUPFAM" id="SSF46785">
    <property type="entry name" value="Winged helix' DNA-binding domain"/>
    <property type="match status" value="1"/>
</dbReference>
<dbReference type="GO" id="GO:0003677">
    <property type="term" value="F:DNA binding"/>
    <property type="evidence" value="ECO:0007669"/>
    <property type="project" value="UniProtKB-KW"/>
</dbReference>
<evidence type="ECO:0000256" key="3">
    <source>
        <dbReference type="ARBA" id="ARBA00023163"/>
    </source>
</evidence>
<dbReference type="Pfam" id="PF01638">
    <property type="entry name" value="HxlR"/>
    <property type="match status" value="1"/>
</dbReference>
<dbReference type="InterPro" id="IPR036388">
    <property type="entry name" value="WH-like_DNA-bd_sf"/>
</dbReference>
<keyword evidence="1" id="KW-0805">Transcription regulation</keyword>
<dbReference type="RefSeq" id="WP_011894633.1">
    <property type="nucleotide sequence ID" value="NZ_JACKST010000141.1"/>
</dbReference>
<evidence type="ECO:0000256" key="1">
    <source>
        <dbReference type="ARBA" id="ARBA00023015"/>
    </source>
</evidence>
<proteinExistence type="predicted"/>
<name>A0A378SKD7_9MYCO</name>
<sequence length="162" mass="17948">MTVLQGPLADRSAWSAVGRCPIEKTMALVGTRSAMLLMREAYYGTTRFDDFSRRVGITKAATSARLAELTEAGLLTKRPYREPGQRVRDEYVLTEAGTEFMPVVWAMFEWGRKHLDDTSLRLTHLGCGADASVDIVCDKGHSVPPDELGMRLVRRNRSADGG</sequence>
<dbReference type="Proteomes" id="UP000254291">
    <property type="component" value="Unassembled WGS sequence"/>
</dbReference>
<dbReference type="EMBL" id="UGQM01000001">
    <property type="protein sequence ID" value="STZ43319.1"/>
    <property type="molecule type" value="Genomic_DNA"/>
</dbReference>
<organism evidence="5 6">
    <name type="scientific">Mycolicibacterium gilvum</name>
    <dbReference type="NCBI Taxonomy" id="1804"/>
    <lineage>
        <taxon>Bacteria</taxon>
        <taxon>Bacillati</taxon>
        <taxon>Actinomycetota</taxon>
        <taxon>Actinomycetes</taxon>
        <taxon>Mycobacteriales</taxon>
        <taxon>Mycobacteriaceae</taxon>
        <taxon>Mycolicibacterium</taxon>
    </lineage>
</organism>
<dbReference type="PANTHER" id="PTHR33204:SF18">
    <property type="entry name" value="TRANSCRIPTIONAL REGULATORY PROTEIN"/>
    <property type="match status" value="1"/>
</dbReference>
<reference evidence="5 6" key="1">
    <citation type="submission" date="2018-06" db="EMBL/GenBank/DDBJ databases">
        <authorList>
            <consortium name="Pathogen Informatics"/>
            <person name="Doyle S."/>
        </authorList>
    </citation>
    <scope>NUCLEOTIDE SEQUENCE [LARGE SCALE GENOMIC DNA]</scope>
    <source>
        <strain evidence="5 6">NCTC10742</strain>
    </source>
</reference>
<dbReference type="PROSITE" id="PS51118">
    <property type="entry name" value="HTH_HXLR"/>
    <property type="match status" value="1"/>
</dbReference>
<evidence type="ECO:0000259" key="4">
    <source>
        <dbReference type="PROSITE" id="PS51118"/>
    </source>
</evidence>
<feature type="domain" description="HTH hxlR-type" evidence="4">
    <location>
        <begin position="20"/>
        <end position="119"/>
    </location>
</feature>
<evidence type="ECO:0000313" key="5">
    <source>
        <dbReference type="EMBL" id="STZ43319.1"/>
    </source>
</evidence>
<dbReference type="InterPro" id="IPR036390">
    <property type="entry name" value="WH_DNA-bd_sf"/>
</dbReference>
<dbReference type="PANTHER" id="PTHR33204">
    <property type="entry name" value="TRANSCRIPTIONAL REGULATOR, MARR FAMILY"/>
    <property type="match status" value="1"/>
</dbReference>
<evidence type="ECO:0000256" key="2">
    <source>
        <dbReference type="ARBA" id="ARBA00023125"/>
    </source>
</evidence>
<gene>
    <name evidence="5" type="primary">yybR</name>
    <name evidence="5" type="ORF">NCTC10742_02541</name>
</gene>